<dbReference type="AlphaFoldDB" id="A0A8H5QT70"/>
<organism evidence="1 2">
    <name type="scientific">Fusarium tjaetaba</name>
    <dbReference type="NCBI Taxonomy" id="1567544"/>
    <lineage>
        <taxon>Eukaryota</taxon>
        <taxon>Fungi</taxon>
        <taxon>Dikarya</taxon>
        <taxon>Ascomycota</taxon>
        <taxon>Pezizomycotina</taxon>
        <taxon>Sordariomycetes</taxon>
        <taxon>Hypocreomycetidae</taxon>
        <taxon>Hypocreales</taxon>
        <taxon>Nectriaceae</taxon>
        <taxon>Fusarium</taxon>
        <taxon>Fusarium fujikuroi species complex</taxon>
    </lineage>
</organism>
<dbReference type="OrthoDB" id="4777915at2759"/>
<dbReference type="GeneID" id="59296754"/>
<keyword evidence="2" id="KW-1185">Reference proteome</keyword>
<reference evidence="1 2" key="1">
    <citation type="submission" date="2020-05" db="EMBL/GenBank/DDBJ databases">
        <title>Identification and distribution of gene clusters putatively required for synthesis of sphingolipid metabolism inhibitors in phylogenetically diverse species of the filamentous fungus Fusarium.</title>
        <authorList>
            <person name="Kim H.-S."/>
            <person name="Busman M."/>
            <person name="Brown D.W."/>
            <person name="Divon H."/>
            <person name="Uhlig S."/>
            <person name="Proctor R.H."/>
        </authorList>
    </citation>
    <scope>NUCLEOTIDE SEQUENCE [LARGE SCALE GENOMIC DNA]</scope>
    <source>
        <strain evidence="1 2">NRRL 66243</strain>
    </source>
</reference>
<gene>
    <name evidence="1" type="ORF">FTJAE_11532</name>
</gene>
<dbReference type="EMBL" id="JAAQRI010000282">
    <property type="protein sequence ID" value="KAF5620907.1"/>
    <property type="molecule type" value="Genomic_DNA"/>
</dbReference>
<proteinExistence type="predicted"/>
<accession>A0A8H5QT70</accession>
<dbReference type="RefSeq" id="XP_037201442.1">
    <property type="nucleotide sequence ID" value="XM_037344484.1"/>
</dbReference>
<protein>
    <submittedName>
        <fullName evidence="1">Uncharacterized protein</fullName>
    </submittedName>
</protein>
<comment type="caution">
    <text evidence="1">The sequence shown here is derived from an EMBL/GenBank/DDBJ whole genome shotgun (WGS) entry which is preliminary data.</text>
</comment>
<name>A0A8H5QT70_9HYPO</name>
<evidence type="ECO:0000313" key="1">
    <source>
        <dbReference type="EMBL" id="KAF5620907.1"/>
    </source>
</evidence>
<evidence type="ECO:0000313" key="2">
    <source>
        <dbReference type="Proteomes" id="UP000530670"/>
    </source>
</evidence>
<sequence length="368" mass="43467">MDPNLELYRSVLHLGPKDHRQRIQHLPREELIRVKTLVERERWTRRLEEAVAGRDLVELALTNPLELEKNPPLQKALLGRACYPDDENNMHCRKLDSSSYPAMTKDAWVLVYCDLFYINGSNMTLDEVYMSRLQEEELQTRSEKAKEVARHNEMKLARRNAKWMIPALERLSDDELSQSKYDFSDTLHEIWKKVSHRPPTWVQHILDAQQPWGLTYYKTKEVEEMYGHTWEDTWILIIDIPQLSWPSIHRQGRADELMALKTEDWAPMPTYEGFNEEDAFRKHFREHRKSLSSPGILQHTFIVIPMELIPNDPDDEELDPCWVWAYDADWDRDSEETIYSGEKYQGRVKVPIVALGGWFYAARWEGGS</sequence>
<dbReference type="Proteomes" id="UP000530670">
    <property type="component" value="Unassembled WGS sequence"/>
</dbReference>